<organism evidence="2 3">
    <name type="scientific">Rattus norvegicus</name>
    <name type="common">Rat</name>
    <dbReference type="NCBI Taxonomy" id="10116"/>
    <lineage>
        <taxon>Eukaryota</taxon>
        <taxon>Metazoa</taxon>
        <taxon>Chordata</taxon>
        <taxon>Craniata</taxon>
        <taxon>Vertebrata</taxon>
        <taxon>Euteleostomi</taxon>
        <taxon>Mammalia</taxon>
        <taxon>Eutheria</taxon>
        <taxon>Euarchontoglires</taxon>
        <taxon>Glires</taxon>
        <taxon>Rodentia</taxon>
        <taxon>Myomorpha</taxon>
        <taxon>Muroidea</taxon>
        <taxon>Muridae</taxon>
        <taxon>Murinae</taxon>
        <taxon>Rattus</taxon>
    </lineage>
</organism>
<proteinExistence type="predicted"/>
<dbReference type="EMBL" id="CH473949">
    <property type="protein sequence ID" value="EDL79153.1"/>
    <property type="molecule type" value="Genomic_DNA"/>
</dbReference>
<evidence type="ECO:0000313" key="2">
    <source>
        <dbReference type="EMBL" id="EDL79153.1"/>
    </source>
</evidence>
<gene>
    <name evidence="2" type="ORF">rCG_26588</name>
</gene>
<dbReference type="Proteomes" id="UP000234681">
    <property type="component" value="Chromosome 3"/>
</dbReference>
<accession>A6HMA2</accession>
<evidence type="ECO:0000313" key="3">
    <source>
        <dbReference type="Proteomes" id="UP000234681"/>
    </source>
</evidence>
<evidence type="ECO:0000256" key="1">
    <source>
        <dbReference type="SAM" id="Phobius"/>
    </source>
</evidence>
<keyword evidence="1" id="KW-0472">Membrane</keyword>
<sequence>MDDVFFRLTKSYPGTCLCHGFRLSEMLGLLNSILLLLLLSDGVFLYTLS</sequence>
<keyword evidence="1" id="KW-1133">Transmembrane helix</keyword>
<name>A6HMA2_RAT</name>
<reference evidence="3" key="1">
    <citation type="submission" date="2005-09" db="EMBL/GenBank/DDBJ databases">
        <authorList>
            <person name="Mural R.J."/>
            <person name="Li P.W."/>
            <person name="Adams M.D."/>
            <person name="Amanatides P.G."/>
            <person name="Baden-Tillson H."/>
            <person name="Barnstead M."/>
            <person name="Chin S.H."/>
            <person name="Dew I."/>
            <person name="Evans C.A."/>
            <person name="Ferriera S."/>
            <person name="Flanigan M."/>
            <person name="Fosler C."/>
            <person name="Glodek A."/>
            <person name="Gu Z."/>
            <person name="Holt R.A."/>
            <person name="Jennings D."/>
            <person name="Kraft C.L."/>
            <person name="Lu F."/>
            <person name="Nguyen T."/>
            <person name="Nusskern D.R."/>
            <person name="Pfannkoch C.M."/>
            <person name="Sitter C."/>
            <person name="Sutton G.G."/>
            <person name="Venter J.C."/>
            <person name="Wang Z."/>
            <person name="Woodage T."/>
            <person name="Zheng X.H."/>
            <person name="Zhong F."/>
        </authorList>
    </citation>
    <scope>NUCLEOTIDE SEQUENCE [LARGE SCALE GENOMIC DNA]</scope>
    <source>
        <strain>BN</strain>
        <strain evidence="3">Sprague-Dawley</strain>
    </source>
</reference>
<keyword evidence="1" id="KW-0812">Transmembrane</keyword>
<dbReference type="AlphaFoldDB" id="A6HMA2"/>
<feature type="transmembrane region" description="Helical" evidence="1">
    <location>
        <begin position="29"/>
        <end position="48"/>
    </location>
</feature>
<protein>
    <submittedName>
        <fullName evidence="2">RCG26588</fullName>
    </submittedName>
</protein>